<keyword evidence="9" id="KW-0472">Membrane</keyword>
<evidence type="ECO:0000256" key="7">
    <source>
        <dbReference type="ARBA" id="ARBA00022729"/>
    </source>
</evidence>
<comment type="subcellular location">
    <subcellularLocation>
        <location evidence="2">Cell outer membrane</location>
    </subcellularLocation>
    <subcellularLocation>
        <location evidence="1">Cell surface</location>
    </subcellularLocation>
</comment>
<dbReference type="Proteomes" id="UP001589755">
    <property type="component" value="Unassembled WGS sequence"/>
</dbReference>
<keyword evidence="6" id="KW-0812">Transmembrane</keyword>
<reference evidence="14 15" key="1">
    <citation type="submission" date="2024-09" db="EMBL/GenBank/DDBJ databases">
        <authorList>
            <person name="Sun Q."/>
            <person name="Mori K."/>
        </authorList>
    </citation>
    <scope>NUCLEOTIDE SEQUENCE [LARGE SCALE GENOMIC DNA]</scope>
    <source>
        <strain evidence="14 15">CCM 8543</strain>
    </source>
</reference>
<evidence type="ECO:0000256" key="3">
    <source>
        <dbReference type="ARBA" id="ARBA00005848"/>
    </source>
</evidence>
<evidence type="ECO:0000256" key="5">
    <source>
        <dbReference type="ARBA" id="ARBA00022452"/>
    </source>
</evidence>
<name>A0ABV6D5H2_9HYPH</name>
<sequence>TSVYDGATQTLTAGLDVDGTTYTNVQDALTAVGATASAGWNLQANGDAASNVAPGGTVQFLDGQNIAITRSGTDITIATAMDLMLDSVTLSGGQVFSATGLAMNGTKVTSLAAGTVSAASTDAVNGGQLYGVSQSVADHLGGGASVNADGTIAGPSYTVQGGSYGTVSDAFAAVDGSLTSISTTVNNINNGTGIKYFRGNSSLADSQANGTDSVAVGPAAVADGESSVAMGNGAMAAGAGSIALGQGASASEANSVALGAGSTTEAAVGTAGTTINGKDYAFAGTAPVGTVSVGTADAERTITNVAAGRISADSTDAVNGSQLHATNQAIEDLESGVGDLNEFAVRYDRNTDGTKANKVTLMGGDPNAPVVLANVAAGVAQTDAVNVRQLDEGMENTLNQANSYTDTRTTWAVEQSNAYTDAVSEKTLSDAKAYTDERLSQINLNYGEVRKEARQAAAIGLAASSLRFDDTPGKLSVAVGAGYWRSAGAFAFGAGYTSENGRVRANLTGTTAGGHWGVGAGLSVTLN</sequence>
<evidence type="ECO:0000256" key="4">
    <source>
        <dbReference type="ARBA" id="ARBA00022448"/>
    </source>
</evidence>
<dbReference type="Pfam" id="PF05658">
    <property type="entry name" value="YadA_head"/>
    <property type="match status" value="2"/>
</dbReference>
<dbReference type="InterPro" id="IPR011049">
    <property type="entry name" value="Serralysin-like_metalloprot_C"/>
</dbReference>
<organism evidence="14 15">
    <name type="scientific">Chelativorans intermedius</name>
    <dbReference type="NCBI Taxonomy" id="515947"/>
    <lineage>
        <taxon>Bacteria</taxon>
        <taxon>Pseudomonadati</taxon>
        <taxon>Pseudomonadota</taxon>
        <taxon>Alphaproteobacteria</taxon>
        <taxon>Hyphomicrobiales</taxon>
        <taxon>Phyllobacteriaceae</taxon>
        <taxon>Chelativorans</taxon>
    </lineage>
</organism>
<evidence type="ECO:0000256" key="6">
    <source>
        <dbReference type="ARBA" id="ARBA00022692"/>
    </source>
</evidence>
<feature type="domain" description="Trimeric autotransporter adhesin YadA-like head" evidence="12">
    <location>
        <begin position="208"/>
        <end position="234"/>
    </location>
</feature>
<keyword evidence="4" id="KW-0813">Transport</keyword>
<protein>
    <submittedName>
        <fullName evidence="14">YadA-like family protein</fullName>
    </submittedName>
</protein>
<keyword evidence="5" id="KW-1134">Transmembrane beta strand</keyword>
<dbReference type="SUPFAM" id="SSF54523">
    <property type="entry name" value="Pili subunits"/>
    <property type="match status" value="1"/>
</dbReference>
<dbReference type="EMBL" id="JBHLXD010000007">
    <property type="protein sequence ID" value="MFC0207893.1"/>
    <property type="molecule type" value="Genomic_DNA"/>
</dbReference>
<evidence type="ECO:0000313" key="14">
    <source>
        <dbReference type="EMBL" id="MFC0207893.1"/>
    </source>
</evidence>
<feature type="domain" description="Trimeric autotransporter adhesin YadA-like head" evidence="12">
    <location>
        <begin position="236"/>
        <end position="262"/>
    </location>
</feature>
<keyword evidence="8" id="KW-0653">Protein transport</keyword>
<dbReference type="Gene3D" id="2.150.10.10">
    <property type="entry name" value="Serralysin-like metalloprotease, C-terminal"/>
    <property type="match status" value="1"/>
</dbReference>
<accession>A0ABV6D5H2</accession>
<evidence type="ECO:0000256" key="2">
    <source>
        <dbReference type="ARBA" id="ARBA00004442"/>
    </source>
</evidence>
<dbReference type="InterPro" id="IPR008640">
    <property type="entry name" value="Adhesin_Head_dom"/>
</dbReference>
<feature type="domain" description="Trimeric autotransporter adhesin YadA-like stalk" evidence="13">
    <location>
        <begin position="302"/>
        <end position="332"/>
    </location>
</feature>
<comment type="similarity">
    <text evidence="3">Belongs to the autotransporter-2 (AT-2) (TC 1.B.40) family.</text>
</comment>
<evidence type="ECO:0000256" key="1">
    <source>
        <dbReference type="ARBA" id="ARBA00004241"/>
    </source>
</evidence>
<dbReference type="InterPro" id="IPR045584">
    <property type="entry name" value="Pilin-like"/>
</dbReference>
<feature type="non-terminal residue" evidence="14">
    <location>
        <position position="1"/>
    </location>
</feature>
<dbReference type="Pfam" id="PF03895">
    <property type="entry name" value="YadA_anchor"/>
    <property type="match status" value="1"/>
</dbReference>
<dbReference type="Gene3D" id="3.30.1300.30">
    <property type="entry name" value="GSPII I/J protein-like"/>
    <property type="match status" value="1"/>
</dbReference>
<dbReference type="InterPro" id="IPR008635">
    <property type="entry name" value="Coiled_stalk_dom"/>
</dbReference>
<proteinExistence type="inferred from homology"/>
<comment type="caution">
    <text evidence="14">The sequence shown here is derived from an EMBL/GenBank/DDBJ whole genome shotgun (WGS) entry which is preliminary data.</text>
</comment>
<feature type="domain" description="Trimeric autotransporter adhesin YadA-like C-terminal membrane anchor" evidence="11">
    <location>
        <begin position="469"/>
        <end position="523"/>
    </location>
</feature>
<keyword evidence="7" id="KW-0732">Signal</keyword>
<dbReference type="Gene3D" id="1.20.5.2280">
    <property type="match status" value="1"/>
</dbReference>
<evidence type="ECO:0000256" key="8">
    <source>
        <dbReference type="ARBA" id="ARBA00022927"/>
    </source>
</evidence>
<keyword evidence="15" id="KW-1185">Reference proteome</keyword>
<evidence type="ECO:0000259" key="13">
    <source>
        <dbReference type="Pfam" id="PF05662"/>
    </source>
</evidence>
<evidence type="ECO:0000256" key="9">
    <source>
        <dbReference type="ARBA" id="ARBA00023136"/>
    </source>
</evidence>
<evidence type="ECO:0000259" key="11">
    <source>
        <dbReference type="Pfam" id="PF03895"/>
    </source>
</evidence>
<gene>
    <name evidence="14" type="ORF">ACFFJ2_05705</name>
</gene>
<dbReference type="Gene3D" id="1.20.5.170">
    <property type="match status" value="1"/>
</dbReference>
<evidence type="ECO:0000259" key="12">
    <source>
        <dbReference type="Pfam" id="PF05658"/>
    </source>
</evidence>
<feature type="domain" description="Trimeric autotransporter adhesin YadA-like stalk" evidence="13">
    <location>
        <begin position="107"/>
        <end position="150"/>
    </location>
</feature>
<evidence type="ECO:0000313" key="15">
    <source>
        <dbReference type="Proteomes" id="UP001589755"/>
    </source>
</evidence>
<dbReference type="Pfam" id="PF05662">
    <property type="entry name" value="YadA_stalk"/>
    <property type="match status" value="3"/>
</dbReference>
<dbReference type="SUPFAM" id="SSF101967">
    <property type="entry name" value="Adhesin YadA, collagen-binding domain"/>
    <property type="match status" value="3"/>
</dbReference>
<keyword evidence="10" id="KW-0998">Cell outer membrane</keyword>
<dbReference type="InterPro" id="IPR005594">
    <property type="entry name" value="YadA_C"/>
</dbReference>
<feature type="domain" description="Trimeric autotransporter adhesin YadA-like stalk" evidence="13">
    <location>
        <begin position="373"/>
        <end position="407"/>
    </location>
</feature>
<evidence type="ECO:0000256" key="10">
    <source>
        <dbReference type="ARBA" id="ARBA00023237"/>
    </source>
</evidence>
<dbReference type="RefSeq" id="WP_378074589.1">
    <property type="nucleotide sequence ID" value="NZ_JBHLXD010000007.1"/>
</dbReference>
<dbReference type="Gene3D" id="6.20.50.100">
    <property type="match status" value="1"/>
</dbReference>